<dbReference type="OrthoDB" id="5416097at2759"/>
<organism evidence="2 3">
    <name type="scientific">Fusarium heterosporum</name>
    <dbReference type="NCBI Taxonomy" id="42747"/>
    <lineage>
        <taxon>Eukaryota</taxon>
        <taxon>Fungi</taxon>
        <taxon>Dikarya</taxon>
        <taxon>Ascomycota</taxon>
        <taxon>Pezizomycotina</taxon>
        <taxon>Sordariomycetes</taxon>
        <taxon>Hypocreomycetidae</taxon>
        <taxon>Hypocreales</taxon>
        <taxon>Nectriaceae</taxon>
        <taxon>Fusarium</taxon>
        <taxon>Fusarium heterosporum species complex</taxon>
    </lineage>
</organism>
<evidence type="ECO:0008006" key="4">
    <source>
        <dbReference type="Google" id="ProtNLM"/>
    </source>
</evidence>
<accession>A0A8H5WCA4</accession>
<sequence length="398" mass="44842">MDNKPTAKRGHRVRDDAKTTDRLFSLHELHTRHVYAKEIQAEIQCLWGHGNFQLRAEHVAAVLATDAKNLRPGQDLSTRSFEHGGQTIPSPGPWDLNNNMRSIAPFCKHYMIHLANPRNNDTVSLPLRPRLEPSPEGDDVLPANSSFEVPELYSDPDSDSEELLEQELRFTTLEELEDHYPDVDEKAKCLQRDKNVCIFMGTPDPIACHIIPYSWNDTKEHNNATGEVKWGGESLLSFSIDLDALHICNPLELGATDKAWNMVSLDRIEATEGGKAKVTLQFWWMPQIKRRCGKAMDIINTNDGNDWHTLIEELKEFHARGNPSPILGGEMVRLITKSGASLRSGHLIHLQMPEQDATRFKQAMEVQWTSILFTSLSGAAGSPELLCLSDPEDGYESY</sequence>
<name>A0A8H5WCA4_FUSHE</name>
<reference evidence="2 3" key="1">
    <citation type="submission" date="2020-05" db="EMBL/GenBank/DDBJ databases">
        <title>Identification and distribution of gene clusters putatively required for synthesis of sphingolipid metabolism inhibitors in phylogenetically diverse species of the filamentous fungus Fusarium.</title>
        <authorList>
            <person name="Kim H.-S."/>
            <person name="Busman M."/>
            <person name="Brown D.W."/>
            <person name="Divon H."/>
            <person name="Uhlig S."/>
            <person name="Proctor R.H."/>
        </authorList>
    </citation>
    <scope>NUCLEOTIDE SEQUENCE [LARGE SCALE GENOMIC DNA]</scope>
    <source>
        <strain evidence="2 3">NRRL 20693</strain>
    </source>
</reference>
<evidence type="ECO:0000313" key="2">
    <source>
        <dbReference type="EMBL" id="KAF5657167.1"/>
    </source>
</evidence>
<keyword evidence="3" id="KW-1185">Reference proteome</keyword>
<feature type="region of interest" description="Disordered" evidence="1">
    <location>
        <begin position="128"/>
        <end position="159"/>
    </location>
</feature>
<comment type="caution">
    <text evidence="2">The sequence shown here is derived from an EMBL/GenBank/DDBJ whole genome shotgun (WGS) entry which is preliminary data.</text>
</comment>
<gene>
    <name evidence="2" type="ORF">FHETE_10617</name>
</gene>
<evidence type="ECO:0000256" key="1">
    <source>
        <dbReference type="SAM" id="MobiDB-lite"/>
    </source>
</evidence>
<dbReference type="EMBL" id="JAAGWQ010000299">
    <property type="protein sequence ID" value="KAF5657167.1"/>
    <property type="molecule type" value="Genomic_DNA"/>
</dbReference>
<evidence type="ECO:0000313" key="3">
    <source>
        <dbReference type="Proteomes" id="UP000567885"/>
    </source>
</evidence>
<dbReference type="Proteomes" id="UP000567885">
    <property type="component" value="Unassembled WGS sequence"/>
</dbReference>
<dbReference type="AlphaFoldDB" id="A0A8H5WCA4"/>
<proteinExistence type="predicted"/>
<protein>
    <recommendedName>
        <fullName evidence="4">HNH nuclease domain-containing protein</fullName>
    </recommendedName>
</protein>